<reference evidence="3 4" key="1">
    <citation type="journal article" date="2016" name="Antonie Van Leeuwenhoek">
        <title>Nocardia donostiensis sp. nov., isolated from human respiratory specimens.</title>
        <authorList>
            <person name="Ercibengoa M."/>
            <person name="Bell M."/>
            <person name="Marimon J.M."/>
            <person name="Humrighouse B."/>
            <person name="Klenk H.P."/>
            <person name="Potter G."/>
            <person name="Perez-Trallero E."/>
        </authorList>
    </citation>
    <scope>NUCLEOTIDE SEQUENCE [LARGE SCALE GENOMIC DNA]</scope>
    <source>
        <strain evidence="3 4">X1655</strain>
    </source>
</reference>
<proteinExistence type="predicted"/>
<name>A0A1V2TF54_9NOCA</name>
<dbReference type="AlphaFoldDB" id="A0A1V2TF54"/>
<feature type="transmembrane region" description="Helical" evidence="2">
    <location>
        <begin position="52"/>
        <end position="70"/>
    </location>
</feature>
<dbReference type="RefSeq" id="WP_077117257.1">
    <property type="nucleotide sequence ID" value="NZ_LOKT01000011.1"/>
</dbReference>
<sequence length="71" mass="7782">MTSGDELGSDGFPNSPAPDLPPMNHRRTDPAVDTGWLNRGGQARRRRRLPRLSTVLLVAAFLAILVLYLAL</sequence>
<keyword evidence="4" id="KW-1185">Reference proteome</keyword>
<evidence type="ECO:0000256" key="1">
    <source>
        <dbReference type="SAM" id="MobiDB-lite"/>
    </source>
</evidence>
<evidence type="ECO:0000313" key="4">
    <source>
        <dbReference type="Proteomes" id="UP000188836"/>
    </source>
</evidence>
<evidence type="ECO:0000313" key="3">
    <source>
        <dbReference type="EMBL" id="ONM48150.1"/>
    </source>
</evidence>
<organism evidence="3 4">
    <name type="scientific">Nocardia donostiensis</name>
    <dbReference type="NCBI Taxonomy" id="1538463"/>
    <lineage>
        <taxon>Bacteria</taxon>
        <taxon>Bacillati</taxon>
        <taxon>Actinomycetota</taxon>
        <taxon>Actinomycetes</taxon>
        <taxon>Mycobacteriales</taxon>
        <taxon>Nocardiaceae</taxon>
        <taxon>Nocardia</taxon>
    </lineage>
</organism>
<dbReference type="STRING" id="1538463.B0T36_17150"/>
<feature type="region of interest" description="Disordered" evidence="1">
    <location>
        <begin position="1"/>
        <end position="44"/>
    </location>
</feature>
<keyword evidence="2" id="KW-1133">Transmembrane helix</keyword>
<evidence type="ECO:0000256" key="2">
    <source>
        <dbReference type="SAM" id="Phobius"/>
    </source>
</evidence>
<gene>
    <name evidence="3" type="ORF">B0T46_14230</name>
</gene>
<accession>A0A1V2TF54</accession>
<protein>
    <submittedName>
        <fullName evidence="3">Uncharacterized protein</fullName>
    </submittedName>
</protein>
<keyword evidence="2" id="KW-0812">Transmembrane</keyword>
<dbReference type="EMBL" id="MUMY01000011">
    <property type="protein sequence ID" value="ONM48150.1"/>
    <property type="molecule type" value="Genomic_DNA"/>
</dbReference>
<dbReference type="Proteomes" id="UP000188836">
    <property type="component" value="Unassembled WGS sequence"/>
</dbReference>
<keyword evidence="2" id="KW-0472">Membrane</keyword>
<comment type="caution">
    <text evidence="3">The sequence shown here is derived from an EMBL/GenBank/DDBJ whole genome shotgun (WGS) entry which is preliminary data.</text>
</comment>